<evidence type="ECO:0000256" key="3">
    <source>
        <dbReference type="ARBA" id="ARBA00022692"/>
    </source>
</evidence>
<dbReference type="Pfam" id="PF01569">
    <property type="entry name" value="PAP2"/>
    <property type="match status" value="1"/>
</dbReference>
<keyword evidence="3 6" id="KW-0812">Transmembrane</keyword>
<feature type="transmembrane region" description="Helical" evidence="6">
    <location>
        <begin position="204"/>
        <end position="222"/>
    </location>
</feature>
<keyword evidence="5 6" id="KW-0472">Membrane</keyword>
<dbReference type="Gene3D" id="1.20.144.10">
    <property type="entry name" value="Phosphatidic acid phosphatase type 2/haloperoxidase"/>
    <property type="match status" value="1"/>
</dbReference>
<dbReference type="GO" id="GO:0008195">
    <property type="term" value="F:phosphatidate phosphatase activity"/>
    <property type="evidence" value="ECO:0007669"/>
    <property type="project" value="TreeGrafter"/>
</dbReference>
<feature type="transmembrane region" description="Helical" evidence="6">
    <location>
        <begin position="54"/>
        <end position="73"/>
    </location>
</feature>
<dbReference type="GO" id="GO:0006644">
    <property type="term" value="P:phospholipid metabolic process"/>
    <property type="evidence" value="ECO:0007669"/>
    <property type="project" value="InterPro"/>
</dbReference>
<dbReference type="InterPro" id="IPR043216">
    <property type="entry name" value="PAP-like"/>
</dbReference>
<feature type="transmembrane region" description="Helical" evidence="6">
    <location>
        <begin position="151"/>
        <end position="168"/>
    </location>
</feature>
<dbReference type="Ensembl" id="ENSFHET00000007834.1">
    <property type="protein sequence ID" value="ENSFHEP00000005038.1"/>
    <property type="gene ID" value="ENSFHEG00000005984.1"/>
</dbReference>
<dbReference type="InterPro" id="IPR036938">
    <property type="entry name" value="PAP2/HPO_sf"/>
</dbReference>
<name>A0A3Q2SWW3_FUNHE</name>
<dbReference type="Proteomes" id="UP000265000">
    <property type="component" value="Unplaced"/>
</dbReference>
<dbReference type="AlphaFoldDB" id="A0A3Q2SWW3"/>
<evidence type="ECO:0000256" key="6">
    <source>
        <dbReference type="SAM" id="Phobius"/>
    </source>
</evidence>
<accession>A0A3Q2SWW3</accession>
<sequence length="266" mass="29350">DVFKPVKSGYNCHDRSLSLPYIDPNHEVIPFLMLLSLAFAGPAITVIWFCSVDVFAGCCFFFLFLSVHICLTLNLRSSGVHAFGLCATALITDILQLMTGYPTPYFLTVCKPNYTTLNISCEKNPYVIEDICSGADPAAINQGRKSFPSQHATLASFAAVYISMYFNSTLTDSSKLLKPLLVFSFIMSAIICGLTRIIQYKNHAVDVYLGFLIGGAIAVYLVRVYQKYGQTCTQPCVKPPIPTALSSDNFIELLTNTINSVRNNIF</sequence>
<dbReference type="GO" id="GO:0007165">
    <property type="term" value="P:signal transduction"/>
    <property type="evidence" value="ECO:0007669"/>
    <property type="project" value="TreeGrafter"/>
</dbReference>
<reference evidence="8" key="2">
    <citation type="submission" date="2025-09" db="UniProtKB">
        <authorList>
            <consortium name="Ensembl"/>
        </authorList>
    </citation>
    <scope>IDENTIFICATION</scope>
</reference>
<evidence type="ECO:0000256" key="5">
    <source>
        <dbReference type="ARBA" id="ARBA00023136"/>
    </source>
</evidence>
<organism evidence="8 9">
    <name type="scientific">Fundulus heteroclitus</name>
    <name type="common">Killifish</name>
    <name type="synonym">Mummichog</name>
    <dbReference type="NCBI Taxonomy" id="8078"/>
    <lineage>
        <taxon>Eukaryota</taxon>
        <taxon>Metazoa</taxon>
        <taxon>Chordata</taxon>
        <taxon>Craniata</taxon>
        <taxon>Vertebrata</taxon>
        <taxon>Euteleostomi</taxon>
        <taxon>Actinopterygii</taxon>
        <taxon>Neopterygii</taxon>
        <taxon>Teleostei</taxon>
        <taxon>Neoteleostei</taxon>
        <taxon>Acanthomorphata</taxon>
        <taxon>Ovalentaria</taxon>
        <taxon>Atherinomorphae</taxon>
        <taxon>Cyprinodontiformes</taxon>
        <taxon>Fundulidae</taxon>
        <taxon>Fundulus</taxon>
    </lineage>
</organism>
<feature type="transmembrane region" description="Helical" evidence="6">
    <location>
        <begin position="180"/>
        <end position="198"/>
    </location>
</feature>
<comment type="subcellular location">
    <subcellularLocation>
        <location evidence="1">Membrane</location>
        <topology evidence="1">Multi-pass membrane protein</topology>
    </subcellularLocation>
</comment>
<proteinExistence type="inferred from homology"/>
<dbReference type="SUPFAM" id="SSF48317">
    <property type="entry name" value="Acid phosphatase/Vanadium-dependent haloperoxidase"/>
    <property type="match status" value="1"/>
</dbReference>
<evidence type="ECO:0000256" key="4">
    <source>
        <dbReference type="ARBA" id="ARBA00022989"/>
    </source>
</evidence>
<dbReference type="PANTHER" id="PTHR10165">
    <property type="entry name" value="LIPID PHOSPHATE PHOSPHATASE"/>
    <property type="match status" value="1"/>
</dbReference>
<dbReference type="CDD" id="cd03384">
    <property type="entry name" value="PAP2_wunen"/>
    <property type="match status" value="1"/>
</dbReference>
<evidence type="ECO:0000256" key="1">
    <source>
        <dbReference type="ARBA" id="ARBA00004141"/>
    </source>
</evidence>
<dbReference type="GeneTree" id="ENSGT00940000156181"/>
<dbReference type="STRING" id="8078.ENSFHEP00000005038"/>
<dbReference type="InterPro" id="IPR000326">
    <property type="entry name" value="PAP2/HPO"/>
</dbReference>
<protein>
    <recommendedName>
        <fullName evidence="7">Phosphatidic acid phosphatase type 2/haloperoxidase domain-containing protein</fullName>
    </recommendedName>
</protein>
<feature type="domain" description="Phosphatidic acid phosphatase type 2/haloperoxidase" evidence="7">
    <location>
        <begin position="78"/>
        <end position="222"/>
    </location>
</feature>
<dbReference type="PANTHER" id="PTHR10165:SF13">
    <property type="entry name" value="PHOSPHOLIPID PHOSPHATASE-RELATED PROTEIN TYPE 4"/>
    <property type="match status" value="1"/>
</dbReference>
<dbReference type="GO" id="GO:0046839">
    <property type="term" value="P:phospholipid dephosphorylation"/>
    <property type="evidence" value="ECO:0007669"/>
    <property type="project" value="TreeGrafter"/>
</dbReference>
<evidence type="ECO:0000313" key="9">
    <source>
        <dbReference type="Proteomes" id="UP000265000"/>
    </source>
</evidence>
<keyword evidence="9" id="KW-1185">Reference proteome</keyword>
<dbReference type="GO" id="GO:0005886">
    <property type="term" value="C:plasma membrane"/>
    <property type="evidence" value="ECO:0007669"/>
    <property type="project" value="TreeGrafter"/>
</dbReference>
<feature type="transmembrane region" description="Helical" evidence="6">
    <location>
        <begin position="80"/>
        <end position="98"/>
    </location>
</feature>
<dbReference type="GO" id="GO:0007409">
    <property type="term" value="P:axonogenesis"/>
    <property type="evidence" value="ECO:0007669"/>
    <property type="project" value="TreeGrafter"/>
</dbReference>
<evidence type="ECO:0000259" key="7">
    <source>
        <dbReference type="SMART" id="SM00014"/>
    </source>
</evidence>
<evidence type="ECO:0000256" key="2">
    <source>
        <dbReference type="ARBA" id="ARBA00008816"/>
    </source>
</evidence>
<comment type="similarity">
    <text evidence="2">Belongs to the PA-phosphatase related phosphoesterase family.</text>
</comment>
<evidence type="ECO:0000313" key="8">
    <source>
        <dbReference type="Ensembl" id="ENSFHEP00000005038.1"/>
    </source>
</evidence>
<keyword evidence="4 6" id="KW-1133">Transmembrane helix</keyword>
<reference evidence="8" key="1">
    <citation type="submission" date="2025-08" db="UniProtKB">
        <authorList>
            <consortium name="Ensembl"/>
        </authorList>
    </citation>
    <scope>IDENTIFICATION</scope>
</reference>
<dbReference type="SMART" id="SM00014">
    <property type="entry name" value="acidPPc"/>
    <property type="match status" value="1"/>
</dbReference>